<reference evidence="6 7" key="2">
    <citation type="submission" date="2019-09" db="EMBL/GenBank/DDBJ databases">
        <authorList>
            <person name="Jin C."/>
        </authorList>
    </citation>
    <scope>NUCLEOTIDE SEQUENCE [LARGE SCALE GENOMIC DNA]</scope>
    <source>
        <strain evidence="6 7">BN140041</strain>
    </source>
</reference>
<name>A0A5B1M2Z3_9ACTN</name>
<keyword evidence="2" id="KW-0547">Nucleotide-binding</keyword>
<dbReference type="GO" id="GO:0005524">
    <property type="term" value="F:ATP binding"/>
    <property type="evidence" value="ECO:0007669"/>
    <property type="project" value="UniProtKB-KW"/>
</dbReference>
<feature type="domain" description="AAA+ ATPase" evidence="5">
    <location>
        <begin position="451"/>
        <end position="590"/>
    </location>
</feature>
<dbReference type="Gene3D" id="1.10.8.60">
    <property type="match status" value="1"/>
</dbReference>
<evidence type="ECO:0000313" key="6">
    <source>
        <dbReference type="EMBL" id="KAA1427293.1"/>
    </source>
</evidence>
<dbReference type="RefSeq" id="WP_149749661.1">
    <property type="nucleotide sequence ID" value="NZ_VUJW01000003.1"/>
</dbReference>
<dbReference type="GO" id="GO:0016887">
    <property type="term" value="F:ATP hydrolysis activity"/>
    <property type="evidence" value="ECO:0007669"/>
    <property type="project" value="InterPro"/>
</dbReference>
<dbReference type="InterPro" id="IPR027417">
    <property type="entry name" value="P-loop_NTPase"/>
</dbReference>
<dbReference type="SMART" id="SM00382">
    <property type="entry name" value="AAA"/>
    <property type="match status" value="1"/>
</dbReference>
<evidence type="ECO:0000256" key="4">
    <source>
        <dbReference type="SAM" id="MobiDB-lite"/>
    </source>
</evidence>
<protein>
    <submittedName>
        <fullName evidence="6">AAA family ATPase</fullName>
    </submittedName>
</protein>
<keyword evidence="3" id="KW-0067">ATP-binding</keyword>
<evidence type="ECO:0000256" key="1">
    <source>
        <dbReference type="ARBA" id="ARBA00010378"/>
    </source>
</evidence>
<dbReference type="CDD" id="cd00009">
    <property type="entry name" value="AAA"/>
    <property type="match status" value="1"/>
</dbReference>
<evidence type="ECO:0000259" key="5">
    <source>
        <dbReference type="SMART" id="SM00382"/>
    </source>
</evidence>
<dbReference type="Pfam" id="PF17866">
    <property type="entry name" value="AAA_lid_6"/>
    <property type="match status" value="1"/>
</dbReference>
<dbReference type="Proteomes" id="UP000324351">
    <property type="component" value="Unassembled WGS sequence"/>
</dbReference>
<gene>
    <name evidence="6" type="ORF">F0U47_07305</name>
</gene>
<dbReference type="Pfam" id="PF00004">
    <property type="entry name" value="AAA"/>
    <property type="match status" value="1"/>
</dbReference>
<dbReference type="Gene3D" id="3.40.50.300">
    <property type="entry name" value="P-loop containing nucleotide triphosphate hydrolases"/>
    <property type="match status" value="1"/>
</dbReference>
<dbReference type="PANTHER" id="PTHR43392">
    <property type="entry name" value="AAA-TYPE ATPASE FAMILY PROTEIN / ANKYRIN REPEAT FAMILY PROTEIN"/>
    <property type="match status" value="1"/>
</dbReference>
<dbReference type="PANTHER" id="PTHR43392:SF2">
    <property type="entry name" value="AAA-TYPE ATPASE FAMILY PROTEIN _ ANKYRIN REPEAT FAMILY PROTEIN"/>
    <property type="match status" value="1"/>
</dbReference>
<dbReference type="InterPro" id="IPR041627">
    <property type="entry name" value="AAA_lid_6"/>
</dbReference>
<sequence length="687" mass="75429">MTGLVLPDHLAPLLGAAEFIDVVGTSDPWVVPDGWLQDTQQELRRLVERLGPAQVGEMSSPYAPGLPRTLPFLWTAITYLPTPAPIFVGSYTQLGQTLLEPWYLPGETLPPSSVRTFATRRWDWLLDLAYDARAVDRSAVPDALEVSIAVCDLLAQAPTHRERAVAAARVLRRTLADEALVAAIQGASWAELDARWQQDHALVTDEDAAALPELRGWTSLLAWGLHGFDAAHAHLTDRVSRGQTAEGLIASMALYDGIDELPAALSAVLGPARFQEVRAEMERQRPGFDSVDWLGDTRGWIARSMVQGEIDAARIWMAMATHVAYFNVRLANPDANTGCPDRIGFWDDVRAIFRPAPTVRNPFASRLQARSPIVSPVGPTDLTGPGEGERLREGEYDAAAASPPPVEIGDPMGELTDLIGLQAVKEQVQRLVAEVKAEQLRREIGMPASDRSRHMVFLGNPGTAKTTVARLLARVYAQLGVLDNGHLVEVSRQDLVGEFIGQTAPRTTAAFNRASGGVLFVDEAYALVPPDSDRDFGHEAISTLLKLMEDRRDEVVVIAAGYPREMHRFLTVNTGLASRFPTTIGFADYDDDELVAIFELLRVRAGYDLDEYVIQQLRQLFPRPRPEGFGNGRFVRNVFEETVARQAQRIVGSGATTPEEIRMLRWQDLPATPPPDDKPSAGAGLYL</sequence>
<comment type="caution">
    <text evidence="6">The sequence shown here is derived from an EMBL/GenBank/DDBJ whole genome shotgun (WGS) entry which is preliminary data.</text>
</comment>
<dbReference type="InterPro" id="IPR003959">
    <property type="entry name" value="ATPase_AAA_core"/>
</dbReference>
<organism evidence="6 7">
    <name type="scientific">Nocardioides antri</name>
    <dbReference type="NCBI Taxonomy" id="2607659"/>
    <lineage>
        <taxon>Bacteria</taxon>
        <taxon>Bacillati</taxon>
        <taxon>Actinomycetota</taxon>
        <taxon>Actinomycetes</taxon>
        <taxon>Propionibacteriales</taxon>
        <taxon>Nocardioidaceae</taxon>
        <taxon>Nocardioides</taxon>
    </lineage>
</organism>
<dbReference type="FunFam" id="3.40.50.300:FF:000216">
    <property type="entry name" value="Type VII secretion ATPase EccA"/>
    <property type="match status" value="1"/>
</dbReference>
<dbReference type="InterPro" id="IPR003593">
    <property type="entry name" value="AAA+_ATPase"/>
</dbReference>
<dbReference type="AlphaFoldDB" id="A0A5B1M2Z3"/>
<proteinExistence type="inferred from homology"/>
<dbReference type="EMBL" id="VUJW01000003">
    <property type="protein sequence ID" value="KAA1427293.1"/>
    <property type="molecule type" value="Genomic_DNA"/>
</dbReference>
<evidence type="ECO:0000256" key="2">
    <source>
        <dbReference type="ARBA" id="ARBA00022741"/>
    </source>
</evidence>
<reference evidence="6 7" key="1">
    <citation type="submission" date="2019-09" db="EMBL/GenBank/DDBJ databases">
        <title>Nocardioides panacisoli sp. nov., isolated from the soil of a ginseng field.</title>
        <authorList>
            <person name="Cho C."/>
        </authorList>
    </citation>
    <scope>NUCLEOTIDE SEQUENCE [LARGE SCALE GENOMIC DNA]</scope>
    <source>
        <strain evidence="6 7">BN140041</strain>
    </source>
</reference>
<dbReference type="SUPFAM" id="SSF52540">
    <property type="entry name" value="P-loop containing nucleoside triphosphate hydrolases"/>
    <property type="match status" value="1"/>
</dbReference>
<evidence type="ECO:0000256" key="3">
    <source>
        <dbReference type="ARBA" id="ARBA00022840"/>
    </source>
</evidence>
<dbReference type="PRINTS" id="PR00819">
    <property type="entry name" value="CBXCFQXSUPER"/>
</dbReference>
<dbReference type="InterPro" id="IPR000641">
    <property type="entry name" value="CbxX/CfxQ"/>
</dbReference>
<keyword evidence="7" id="KW-1185">Reference proteome</keyword>
<evidence type="ECO:0000313" key="7">
    <source>
        <dbReference type="Proteomes" id="UP000324351"/>
    </source>
</evidence>
<feature type="region of interest" description="Disordered" evidence="4">
    <location>
        <begin position="668"/>
        <end position="687"/>
    </location>
</feature>
<dbReference type="InterPro" id="IPR050773">
    <property type="entry name" value="CbxX/CfxQ_RuBisCO_ESX"/>
</dbReference>
<comment type="similarity">
    <text evidence="1">Belongs to the CbxX/CfxQ family.</text>
</comment>
<accession>A0A5B1M2Z3</accession>